<dbReference type="InterPro" id="IPR029045">
    <property type="entry name" value="ClpP/crotonase-like_dom_sf"/>
</dbReference>
<dbReference type="InterPro" id="IPR014748">
    <property type="entry name" value="Enoyl-CoA_hydra_C"/>
</dbReference>
<accession>A0A6J7ASY7</accession>
<dbReference type="EMBL" id="CAFAAV010000379">
    <property type="protein sequence ID" value="CAB4836156.1"/>
    <property type="molecule type" value="Genomic_DNA"/>
</dbReference>
<name>A0A6J7ASY7_9ZZZZ</name>
<dbReference type="SUPFAM" id="SSF52096">
    <property type="entry name" value="ClpP/crotonase"/>
    <property type="match status" value="1"/>
</dbReference>
<dbReference type="AlphaFoldDB" id="A0A6J7ASY7"/>
<proteinExistence type="predicted"/>
<sequence length="54" mass="6171">MRAIRRTLRSQLAAQVKAATDHEHSVQSVLRATEDYDEGVKAYAERRPADFQAR</sequence>
<organism evidence="1">
    <name type="scientific">freshwater metagenome</name>
    <dbReference type="NCBI Taxonomy" id="449393"/>
    <lineage>
        <taxon>unclassified sequences</taxon>
        <taxon>metagenomes</taxon>
        <taxon>ecological metagenomes</taxon>
    </lineage>
</organism>
<gene>
    <name evidence="1" type="ORF">UFOPK3099_03045</name>
</gene>
<evidence type="ECO:0000313" key="1">
    <source>
        <dbReference type="EMBL" id="CAB4836156.1"/>
    </source>
</evidence>
<reference evidence="1" key="1">
    <citation type="submission" date="2020-05" db="EMBL/GenBank/DDBJ databases">
        <authorList>
            <person name="Chiriac C."/>
            <person name="Salcher M."/>
            <person name="Ghai R."/>
            <person name="Kavagutti S V."/>
        </authorList>
    </citation>
    <scope>NUCLEOTIDE SEQUENCE</scope>
</reference>
<dbReference type="Gene3D" id="1.10.12.10">
    <property type="entry name" value="Lyase 2-enoyl-coa Hydratase, Chain A, domain 2"/>
    <property type="match status" value="1"/>
</dbReference>
<protein>
    <submittedName>
        <fullName evidence="1">Unannotated protein</fullName>
    </submittedName>
</protein>